<dbReference type="CDD" id="cd17352">
    <property type="entry name" value="MFS_MCT_SLC16"/>
    <property type="match status" value="1"/>
</dbReference>
<feature type="transmembrane region" description="Helical" evidence="4">
    <location>
        <begin position="299"/>
        <end position="318"/>
    </location>
</feature>
<feature type="transmembrane region" description="Helical" evidence="4">
    <location>
        <begin position="103"/>
        <end position="125"/>
    </location>
</feature>
<feature type="transmembrane region" description="Helical" evidence="4">
    <location>
        <begin position="221"/>
        <end position="241"/>
    </location>
</feature>
<keyword evidence="6" id="KW-1185">Reference proteome</keyword>
<reference evidence="5 6" key="1">
    <citation type="submission" date="2014-04" db="EMBL/GenBank/DDBJ databases">
        <authorList>
            <consortium name="DOE Joint Genome Institute"/>
            <person name="Kuo A."/>
            <person name="Gay G."/>
            <person name="Dore J."/>
            <person name="Kohler A."/>
            <person name="Nagy L.G."/>
            <person name="Floudas D."/>
            <person name="Copeland A."/>
            <person name="Barry K.W."/>
            <person name="Cichocki N."/>
            <person name="Veneault-Fourrey C."/>
            <person name="LaButti K."/>
            <person name="Lindquist E.A."/>
            <person name="Lipzen A."/>
            <person name="Lundell T."/>
            <person name="Morin E."/>
            <person name="Murat C."/>
            <person name="Sun H."/>
            <person name="Tunlid A."/>
            <person name="Henrissat B."/>
            <person name="Grigoriev I.V."/>
            <person name="Hibbett D.S."/>
            <person name="Martin F."/>
            <person name="Nordberg H.P."/>
            <person name="Cantor M.N."/>
            <person name="Hua S.X."/>
        </authorList>
    </citation>
    <scope>NUCLEOTIDE SEQUENCE [LARGE SCALE GENOMIC DNA]</scope>
    <source>
        <strain evidence="6">h7</strain>
    </source>
</reference>
<feature type="transmembrane region" description="Helical" evidence="4">
    <location>
        <begin position="389"/>
        <end position="410"/>
    </location>
</feature>
<evidence type="ECO:0008006" key="7">
    <source>
        <dbReference type="Google" id="ProtNLM"/>
    </source>
</evidence>
<dbReference type="EMBL" id="KN831805">
    <property type="protein sequence ID" value="KIM36461.1"/>
    <property type="molecule type" value="Genomic_DNA"/>
</dbReference>
<reference evidence="6" key="2">
    <citation type="submission" date="2015-01" db="EMBL/GenBank/DDBJ databases">
        <title>Evolutionary Origins and Diversification of the Mycorrhizal Mutualists.</title>
        <authorList>
            <consortium name="DOE Joint Genome Institute"/>
            <consortium name="Mycorrhizal Genomics Consortium"/>
            <person name="Kohler A."/>
            <person name="Kuo A."/>
            <person name="Nagy L.G."/>
            <person name="Floudas D."/>
            <person name="Copeland A."/>
            <person name="Barry K.W."/>
            <person name="Cichocki N."/>
            <person name="Veneault-Fourrey C."/>
            <person name="LaButti K."/>
            <person name="Lindquist E.A."/>
            <person name="Lipzen A."/>
            <person name="Lundell T."/>
            <person name="Morin E."/>
            <person name="Murat C."/>
            <person name="Riley R."/>
            <person name="Ohm R."/>
            <person name="Sun H."/>
            <person name="Tunlid A."/>
            <person name="Henrissat B."/>
            <person name="Grigoriev I.V."/>
            <person name="Hibbett D.S."/>
            <person name="Martin F."/>
        </authorList>
    </citation>
    <scope>NUCLEOTIDE SEQUENCE [LARGE SCALE GENOMIC DNA]</scope>
    <source>
        <strain evidence="6">h7</strain>
    </source>
</reference>
<dbReference type="AlphaFoldDB" id="A0A0C3BYD7"/>
<comment type="subcellular location">
    <subcellularLocation>
        <location evidence="1">Membrane</location>
        <topology evidence="1">Multi-pass membrane protein</topology>
    </subcellularLocation>
</comment>
<feature type="region of interest" description="Disordered" evidence="3">
    <location>
        <begin position="1"/>
        <end position="55"/>
    </location>
</feature>
<feature type="transmembrane region" description="Helical" evidence="4">
    <location>
        <begin position="63"/>
        <end position="83"/>
    </location>
</feature>
<keyword evidence="4" id="KW-1133">Transmembrane helix</keyword>
<organism evidence="5 6">
    <name type="scientific">Hebeloma cylindrosporum</name>
    <dbReference type="NCBI Taxonomy" id="76867"/>
    <lineage>
        <taxon>Eukaryota</taxon>
        <taxon>Fungi</taxon>
        <taxon>Dikarya</taxon>
        <taxon>Basidiomycota</taxon>
        <taxon>Agaricomycotina</taxon>
        <taxon>Agaricomycetes</taxon>
        <taxon>Agaricomycetidae</taxon>
        <taxon>Agaricales</taxon>
        <taxon>Agaricineae</taxon>
        <taxon>Hymenogastraceae</taxon>
        <taxon>Hebeloma</taxon>
    </lineage>
</organism>
<keyword evidence="4" id="KW-0812">Transmembrane</keyword>
<dbReference type="PANTHER" id="PTHR11360">
    <property type="entry name" value="MONOCARBOXYLATE TRANSPORTER"/>
    <property type="match status" value="1"/>
</dbReference>
<dbReference type="GO" id="GO:0022857">
    <property type="term" value="F:transmembrane transporter activity"/>
    <property type="evidence" value="ECO:0007669"/>
    <property type="project" value="InterPro"/>
</dbReference>
<feature type="transmembrane region" description="Helical" evidence="4">
    <location>
        <begin position="132"/>
        <end position="149"/>
    </location>
</feature>
<dbReference type="Gene3D" id="1.20.1250.20">
    <property type="entry name" value="MFS general substrate transporter like domains"/>
    <property type="match status" value="2"/>
</dbReference>
<evidence type="ECO:0000256" key="1">
    <source>
        <dbReference type="ARBA" id="ARBA00004141"/>
    </source>
</evidence>
<feature type="transmembrane region" description="Helical" evidence="4">
    <location>
        <begin position="422"/>
        <end position="442"/>
    </location>
</feature>
<dbReference type="PANTHER" id="PTHR11360:SF234">
    <property type="entry name" value="MFS-TYPE TRANSPORTER DBAD-RELATED"/>
    <property type="match status" value="1"/>
</dbReference>
<comment type="similarity">
    <text evidence="2">Belongs to the major facilitator superfamily. Monocarboxylate porter (TC 2.A.1.13) family.</text>
</comment>
<keyword evidence="4" id="KW-0472">Membrane</keyword>
<accession>A0A0C3BYD7</accession>
<evidence type="ECO:0000313" key="5">
    <source>
        <dbReference type="EMBL" id="KIM36461.1"/>
    </source>
</evidence>
<feature type="transmembrane region" description="Helical" evidence="4">
    <location>
        <begin position="354"/>
        <end position="377"/>
    </location>
</feature>
<dbReference type="InterPro" id="IPR036259">
    <property type="entry name" value="MFS_trans_sf"/>
</dbReference>
<sequence>MISVHAEPRQGLVHGSSSLGTDSHSDPREKTGLGLDGGEVDGADSASSSDSEELEYPDGGRGWLIVFGAVSIGFATFGFVNAWGVFQSYYTTHLLKDSSPSNIAWIGSIQYSLVFGPGFIGGRLLDIGHFRIPMLTGSLILVVAIALVAECTEYWHFLLCQGIGVGLGAGICFGPAAPIVGHWFLKRRGLAFGITAAGSSLGGSVYPIIARQLINAVGFQWTMRILALISFTALAAANLTLRPRLPPKNLPGGFLNFKVFKSAVFSIYCSSLFISFLGIYTVLTYIDVGAVQAGISPDFSFYLISIANMSSAPGRILTGVVADRVGPVNVIVPMSCMAAIMTFAWPYAVSKGSLIAVAILYGFASSAFVSAFSMPIYKMGEMGDIGRRLGTTMIFTAVGGLCGPPISGAIKGPSGDLKFMSYYAGSAILVGVALMLTTKRLVLGTVWGKF</sequence>
<dbReference type="GO" id="GO:0016020">
    <property type="term" value="C:membrane"/>
    <property type="evidence" value="ECO:0007669"/>
    <property type="project" value="UniProtKB-SubCell"/>
</dbReference>
<proteinExistence type="inferred from homology"/>
<dbReference type="InterPro" id="IPR050327">
    <property type="entry name" value="Proton-linked_MCT"/>
</dbReference>
<dbReference type="Pfam" id="PF07690">
    <property type="entry name" value="MFS_1"/>
    <property type="match status" value="1"/>
</dbReference>
<dbReference type="InterPro" id="IPR011701">
    <property type="entry name" value="MFS"/>
</dbReference>
<protein>
    <recommendedName>
        <fullName evidence="7">Major facilitator superfamily (MFS) profile domain-containing protein</fullName>
    </recommendedName>
</protein>
<evidence type="ECO:0000256" key="4">
    <source>
        <dbReference type="SAM" id="Phobius"/>
    </source>
</evidence>
<gene>
    <name evidence="5" type="ORF">M413DRAFT_78188</name>
</gene>
<dbReference type="Proteomes" id="UP000053424">
    <property type="component" value="Unassembled WGS sequence"/>
</dbReference>
<feature type="transmembrane region" description="Helical" evidence="4">
    <location>
        <begin position="262"/>
        <end position="283"/>
    </location>
</feature>
<feature type="transmembrane region" description="Helical" evidence="4">
    <location>
        <begin position="330"/>
        <end position="348"/>
    </location>
</feature>
<evidence type="ECO:0000256" key="2">
    <source>
        <dbReference type="ARBA" id="ARBA00006727"/>
    </source>
</evidence>
<feature type="transmembrane region" description="Helical" evidence="4">
    <location>
        <begin position="189"/>
        <end position="209"/>
    </location>
</feature>
<dbReference type="OrthoDB" id="6509908at2759"/>
<evidence type="ECO:0000256" key="3">
    <source>
        <dbReference type="SAM" id="MobiDB-lite"/>
    </source>
</evidence>
<dbReference type="SUPFAM" id="SSF103473">
    <property type="entry name" value="MFS general substrate transporter"/>
    <property type="match status" value="1"/>
</dbReference>
<feature type="transmembrane region" description="Helical" evidence="4">
    <location>
        <begin position="155"/>
        <end position="177"/>
    </location>
</feature>
<name>A0A0C3BYD7_HEBCY</name>
<evidence type="ECO:0000313" key="6">
    <source>
        <dbReference type="Proteomes" id="UP000053424"/>
    </source>
</evidence>
<dbReference type="HOGENOM" id="CLU_001265_1_1_1"/>